<dbReference type="RefSeq" id="WP_102247037.1">
    <property type="nucleotide sequence ID" value="NZ_CP025682.1"/>
</dbReference>
<reference evidence="1 2" key="1">
    <citation type="submission" date="2018-01" db="EMBL/GenBank/DDBJ databases">
        <authorList>
            <person name="Fu G.-Y."/>
        </authorList>
    </citation>
    <scope>NUCLEOTIDE SEQUENCE [LARGE SCALE GENOMIC DNA]</scope>
    <source>
        <strain evidence="1 2">SY39</strain>
    </source>
</reference>
<proteinExistence type="predicted"/>
<dbReference type="AlphaFoldDB" id="A0A2I6S6W3"/>
<organism evidence="1 2">
    <name type="scientific">Pseudazoarcus pumilus</name>
    <dbReference type="NCBI Taxonomy" id="2067960"/>
    <lineage>
        <taxon>Bacteria</taxon>
        <taxon>Pseudomonadati</taxon>
        <taxon>Pseudomonadota</taxon>
        <taxon>Betaproteobacteria</taxon>
        <taxon>Rhodocyclales</taxon>
        <taxon>Zoogloeaceae</taxon>
        <taxon>Pseudazoarcus</taxon>
    </lineage>
</organism>
<sequence length="115" mass="12481">MMRLPSMRLVTDQERLVAARRRAVSDHLRRAREAALDRASRPGSLAVAFALGGVLGWKRPAPLRASAGPASRPALRALIAGGFQLGLRMLPYVLWRARVHQSHQDAGATDVPPAD</sequence>
<dbReference type="EMBL" id="CP025682">
    <property type="protein sequence ID" value="AUN94971.1"/>
    <property type="molecule type" value="Genomic_DNA"/>
</dbReference>
<evidence type="ECO:0000313" key="2">
    <source>
        <dbReference type="Proteomes" id="UP000242205"/>
    </source>
</evidence>
<protein>
    <submittedName>
        <fullName evidence="1">Uncharacterized protein</fullName>
    </submittedName>
</protein>
<evidence type="ECO:0000313" key="1">
    <source>
        <dbReference type="EMBL" id="AUN94971.1"/>
    </source>
</evidence>
<dbReference type="KEGG" id="atw:C0099_08500"/>
<dbReference type="Proteomes" id="UP000242205">
    <property type="component" value="Chromosome"/>
</dbReference>
<accession>A0A2I6S6W3</accession>
<name>A0A2I6S6W3_9RHOO</name>
<keyword evidence="2" id="KW-1185">Reference proteome</keyword>
<gene>
    <name evidence="1" type="ORF">C0099_08500</name>
</gene>